<dbReference type="Proteomes" id="UP001056585">
    <property type="component" value="Segment"/>
</dbReference>
<proteinExistence type="predicted"/>
<protein>
    <submittedName>
        <fullName evidence="1">Uncharacterized protein</fullName>
    </submittedName>
</protein>
<name>A0A9E7E182_9CAUD</name>
<sequence length="78" mass="8767">MDRKPSTEKKVPPYSGACPKQPHDKIVWRGMFAAAKDAHRKTLGLVAVKGTRGWFQVQGDPTPYSIELSAEELEMFHL</sequence>
<accession>A0A9E7E182</accession>
<dbReference type="EMBL" id="ON189045">
    <property type="protein sequence ID" value="URA06994.1"/>
    <property type="molecule type" value="Genomic_DNA"/>
</dbReference>
<evidence type="ECO:0000313" key="2">
    <source>
        <dbReference type="Proteomes" id="UP001056585"/>
    </source>
</evidence>
<reference evidence="1" key="1">
    <citation type="journal article" date="2022" name="Viruses">
        <title>Isolation of novel Xanthomonas phages for the plant pathogens X. translucens and X. campestris.</title>
        <authorList>
            <person name="Erdrich S.H."/>
            <person name="Sharma V."/>
            <person name="Schurr U."/>
            <person name="Arsova B."/>
            <person name="Frunzke J."/>
        </authorList>
    </citation>
    <scope>NUCLEOTIDE SEQUENCE</scope>
</reference>
<keyword evidence="2" id="KW-1185">Reference proteome</keyword>
<evidence type="ECO:0000313" key="1">
    <source>
        <dbReference type="EMBL" id="URA06994.1"/>
    </source>
</evidence>
<organism evidence="1 2">
    <name type="scientific">Xanthomonas phage Elanor</name>
    <dbReference type="NCBI Taxonomy" id="2939127"/>
    <lineage>
        <taxon>Viruses</taxon>
        <taxon>Duplodnaviria</taxon>
        <taxon>Heunggongvirae</taxon>
        <taxon>Uroviricota</taxon>
        <taxon>Caudoviricetes</taxon>
        <taxon>Mesyanzhinovviridae</taxon>
        <taxon>Bradleyvirinae</taxon>
        <taxon>Elanorvirus</taxon>
        <taxon>Elanorvirus elanor</taxon>
    </lineage>
</organism>
<gene>
    <name evidence="1" type="ORF">Elanor_BL40026</name>
</gene>